<feature type="active site" description="Proton donor/acceptor" evidence="10">
    <location>
        <position position="263"/>
    </location>
</feature>
<evidence type="ECO:0000256" key="2">
    <source>
        <dbReference type="ARBA" id="ARBA00007534"/>
    </source>
</evidence>
<dbReference type="GO" id="GO:0050525">
    <property type="term" value="F:cutinase activity"/>
    <property type="evidence" value="ECO:0007669"/>
    <property type="project" value="UniProtKB-UniRule"/>
</dbReference>
<dbReference type="Pfam" id="PF01083">
    <property type="entry name" value="Cutinase"/>
    <property type="match status" value="1"/>
</dbReference>
<comment type="function">
    <text evidence="12">Catalyzes the hydrolysis of complex carboxylic polyesters found in the cell wall of plants. Degrades cutin, a macromolecule that forms the structure of the plant cuticle.</text>
</comment>
<evidence type="ECO:0000256" key="3">
    <source>
        <dbReference type="ARBA" id="ARBA00013095"/>
    </source>
</evidence>
<comment type="similarity">
    <text evidence="2 12">Belongs to the cutinase family.</text>
</comment>
<dbReference type="OrthoDB" id="2975078at2759"/>
<dbReference type="InterPro" id="IPR043580">
    <property type="entry name" value="CUTINASE_1"/>
</dbReference>
<feature type="active site" description="Nucleophile" evidence="10">
    <location>
        <position position="200"/>
    </location>
</feature>
<dbReference type="PRINTS" id="PR00129">
    <property type="entry name" value="CUTINASE"/>
</dbReference>
<dbReference type="EMBL" id="JAGTJQ010000006">
    <property type="protein sequence ID" value="KAH7029613.1"/>
    <property type="molecule type" value="Genomic_DNA"/>
</dbReference>
<comment type="caution">
    <text evidence="13">The sequence shown here is derived from an EMBL/GenBank/DDBJ whole genome shotgun (WGS) entry which is preliminary data.</text>
</comment>
<reference evidence="13" key="1">
    <citation type="journal article" date="2021" name="Nat. Commun.">
        <title>Genetic determinants of endophytism in the Arabidopsis root mycobiome.</title>
        <authorList>
            <person name="Mesny F."/>
            <person name="Miyauchi S."/>
            <person name="Thiergart T."/>
            <person name="Pickel B."/>
            <person name="Atanasova L."/>
            <person name="Karlsson M."/>
            <person name="Huettel B."/>
            <person name="Barry K.W."/>
            <person name="Haridas S."/>
            <person name="Chen C."/>
            <person name="Bauer D."/>
            <person name="Andreopoulos W."/>
            <person name="Pangilinan J."/>
            <person name="LaButti K."/>
            <person name="Riley R."/>
            <person name="Lipzen A."/>
            <person name="Clum A."/>
            <person name="Drula E."/>
            <person name="Henrissat B."/>
            <person name="Kohler A."/>
            <person name="Grigoriev I.V."/>
            <person name="Martin F.M."/>
            <person name="Hacquard S."/>
        </authorList>
    </citation>
    <scope>NUCLEOTIDE SEQUENCE</scope>
    <source>
        <strain evidence="13">MPI-CAGE-CH-0230</strain>
    </source>
</reference>
<evidence type="ECO:0000256" key="7">
    <source>
        <dbReference type="ARBA" id="ARBA00022801"/>
    </source>
</evidence>
<feature type="disulfide bond" evidence="11">
    <location>
        <begin position="115"/>
        <end position="189"/>
    </location>
</feature>
<keyword evidence="6 12" id="KW-0732">Signal</keyword>
<keyword evidence="5 12" id="KW-0964">Secreted</keyword>
<dbReference type="GeneID" id="70186435"/>
<evidence type="ECO:0000313" key="13">
    <source>
        <dbReference type="EMBL" id="KAH7029613.1"/>
    </source>
</evidence>
<dbReference type="SUPFAM" id="SSF53474">
    <property type="entry name" value="alpha/beta-Hydrolases"/>
    <property type="match status" value="1"/>
</dbReference>
<dbReference type="InterPro" id="IPR000675">
    <property type="entry name" value="Cutinase/axe"/>
</dbReference>
<evidence type="ECO:0000256" key="11">
    <source>
        <dbReference type="PIRSR" id="PIRSR611150-2"/>
    </source>
</evidence>
<dbReference type="Gene3D" id="3.40.50.1820">
    <property type="entry name" value="alpha/beta hydrolase"/>
    <property type="match status" value="1"/>
</dbReference>
<dbReference type="InterPro" id="IPR029058">
    <property type="entry name" value="AB_hydrolase_fold"/>
</dbReference>
<dbReference type="AlphaFoldDB" id="A0A9P8Y4K4"/>
<dbReference type="GO" id="GO:0016052">
    <property type="term" value="P:carbohydrate catabolic process"/>
    <property type="evidence" value="ECO:0007669"/>
    <property type="project" value="TreeGrafter"/>
</dbReference>
<dbReference type="Proteomes" id="UP000756346">
    <property type="component" value="Unassembled WGS sequence"/>
</dbReference>
<keyword evidence="8 11" id="KW-1015">Disulfide bond</keyword>
<dbReference type="PROSITE" id="PS00155">
    <property type="entry name" value="CUTINASE_1"/>
    <property type="match status" value="1"/>
</dbReference>
<dbReference type="GO" id="GO:0005576">
    <property type="term" value="C:extracellular region"/>
    <property type="evidence" value="ECO:0007669"/>
    <property type="project" value="UniProtKB-SubCell"/>
</dbReference>
<evidence type="ECO:0000256" key="9">
    <source>
        <dbReference type="ARBA" id="ARBA00034045"/>
    </source>
</evidence>
<evidence type="ECO:0000256" key="1">
    <source>
        <dbReference type="ARBA" id="ARBA00004613"/>
    </source>
</evidence>
<dbReference type="SMART" id="SM01110">
    <property type="entry name" value="Cutinase"/>
    <property type="match status" value="1"/>
</dbReference>
<feature type="signal peptide" evidence="12">
    <location>
        <begin position="1"/>
        <end position="27"/>
    </location>
</feature>
<evidence type="ECO:0000256" key="6">
    <source>
        <dbReference type="ARBA" id="ARBA00022729"/>
    </source>
</evidence>
<dbReference type="InterPro" id="IPR011150">
    <property type="entry name" value="Cutinase_monf"/>
</dbReference>
<comment type="subcellular location">
    <subcellularLocation>
        <location evidence="1 12">Secreted</location>
    </subcellularLocation>
</comment>
<keyword evidence="4 12" id="KW-0719">Serine esterase</keyword>
<organism evidence="13 14">
    <name type="scientific">Microdochium trichocladiopsis</name>
    <dbReference type="NCBI Taxonomy" id="1682393"/>
    <lineage>
        <taxon>Eukaryota</taxon>
        <taxon>Fungi</taxon>
        <taxon>Dikarya</taxon>
        <taxon>Ascomycota</taxon>
        <taxon>Pezizomycotina</taxon>
        <taxon>Sordariomycetes</taxon>
        <taxon>Xylariomycetidae</taxon>
        <taxon>Xylariales</taxon>
        <taxon>Microdochiaceae</taxon>
        <taxon>Microdochium</taxon>
    </lineage>
</organism>
<protein>
    <recommendedName>
        <fullName evidence="3 12">Cutinase</fullName>
        <ecNumber evidence="3 12">3.1.1.74</ecNumber>
    </recommendedName>
</protein>
<keyword evidence="7 12" id="KW-0378">Hydrolase</keyword>
<keyword evidence="14" id="KW-1185">Reference proteome</keyword>
<feature type="chain" id="PRO_5040535212" description="Cutinase" evidence="12">
    <location>
        <begin position="28"/>
        <end position="284"/>
    </location>
</feature>
<evidence type="ECO:0000256" key="8">
    <source>
        <dbReference type="ARBA" id="ARBA00023157"/>
    </source>
</evidence>
<gene>
    <name evidence="13" type="ORF">B0I36DRAFT_350462</name>
</gene>
<feature type="active site" evidence="10">
    <location>
        <position position="251"/>
    </location>
</feature>
<evidence type="ECO:0000256" key="12">
    <source>
        <dbReference type="RuleBase" id="RU361263"/>
    </source>
</evidence>
<accession>A0A9P8Y4K4</accession>
<name>A0A9P8Y4K4_9PEZI</name>
<dbReference type="PANTHER" id="PTHR48250:SF1">
    <property type="entry name" value="CUTINASE"/>
    <property type="match status" value="1"/>
</dbReference>
<evidence type="ECO:0000313" key="14">
    <source>
        <dbReference type="Proteomes" id="UP000756346"/>
    </source>
</evidence>
<comment type="catalytic activity">
    <reaction evidence="9 12">
        <text>cutin + H2O = cutin monomers.</text>
        <dbReference type="EC" id="3.1.1.74"/>
    </reaction>
</comment>
<dbReference type="RefSeq" id="XP_046011901.1">
    <property type="nucleotide sequence ID" value="XM_046156889.1"/>
</dbReference>
<dbReference type="PANTHER" id="PTHR48250">
    <property type="entry name" value="CUTINASE 2-RELATED"/>
    <property type="match status" value="1"/>
</dbReference>
<evidence type="ECO:0000256" key="10">
    <source>
        <dbReference type="PIRSR" id="PIRSR611150-1"/>
    </source>
</evidence>
<proteinExistence type="inferred from homology"/>
<evidence type="ECO:0000256" key="4">
    <source>
        <dbReference type="ARBA" id="ARBA00022487"/>
    </source>
</evidence>
<evidence type="ECO:0000256" key="5">
    <source>
        <dbReference type="ARBA" id="ARBA00022525"/>
    </source>
</evidence>
<sequence length="284" mass="29868">MDFGHNIRHVSILAFLLALQFIVPVDAAPAFTDVKGTTGQTATAQFLDLRQDIPGPLAKFPRRPLNTLLRMFSSLPAGERALDATRKLLTPLQRGLAKAVGIETTRDDMAQNAPCSDVTVIFARGTTEPGNVGLVTGPPFLDALSEQLAGRSLSVQGVEYPATFAGFNKNGTEGVPSMTAFINQAVTSCPNTKIIMSGYSQGALVVRSTADSLPADTMSKINSVVTFGDPRNQTPITGGEGKTMVVCLPDDAVCSGGFINIAHLTYGSEAPAAAQFVIEQAARA</sequence>
<dbReference type="EC" id="3.1.1.74" evidence="3 12"/>
<feature type="disulfide bond" evidence="11">
    <location>
        <begin position="247"/>
        <end position="254"/>
    </location>
</feature>